<dbReference type="SUPFAM" id="SSF52743">
    <property type="entry name" value="Subtilisin-like"/>
    <property type="match status" value="1"/>
</dbReference>
<dbReference type="Gene3D" id="2.60.40.10">
    <property type="entry name" value="Immunoglobulins"/>
    <property type="match status" value="5"/>
</dbReference>
<name>A0A937FWD1_9BACT</name>
<dbReference type="InterPro" id="IPR011628">
    <property type="entry name" value="Cleaved_adhesin"/>
</dbReference>
<evidence type="ECO:0000256" key="1">
    <source>
        <dbReference type="ARBA" id="ARBA00004496"/>
    </source>
</evidence>
<protein>
    <submittedName>
        <fullName evidence="11">S8 family serine peptidase</fullName>
    </submittedName>
</protein>
<proteinExistence type="inferred from homology"/>
<dbReference type="Pfam" id="PF00041">
    <property type="entry name" value="fn3"/>
    <property type="match status" value="1"/>
</dbReference>
<dbReference type="Gene3D" id="3.40.50.200">
    <property type="entry name" value="Peptidase S8/S53 domain"/>
    <property type="match status" value="1"/>
</dbReference>
<dbReference type="InterPro" id="IPR031549">
    <property type="entry name" value="ASH"/>
</dbReference>
<keyword evidence="5 7" id="KW-0378">Hydrolase</keyword>
<evidence type="ECO:0000256" key="6">
    <source>
        <dbReference type="ARBA" id="ARBA00022825"/>
    </source>
</evidence>
<dbReference type="PROSITE" id="PS51892">
    <property type="entry name" value="SUBTILASE"/>
    <property type="match status" value="1"/>
</dbReference>
<dbReference type="PROSITE" id="PS00138">
    <property type="entry name" value="SUBTILASE_SER"/>
    <property type="match status" value="1"/>
</dbReference>
<evidence type="ECO:0000313" key="11">
    <source>
        <dbReference type="EMBL" id="MBL6447370.1"/>
    </source>
</evidence>
<dbReference type="Pfam" id="PF18962">
    <property type="entry name" value="Por_Secre_tail"/>
    <property type="match status" value="1"/>
</dbReference>
<dbReference type="PROSITE" id="PS50853">
    <property type="entry name" value="FN3"/>
    <property type="match status" value="1"/>
</dbReference>
<feature type="active site" description="Charge relay system" evidence="7">
    <location>
        <position position="259"/>
    </location>
</feature>
<reference evidence="11" key="1">
    <citation type="submission" date="2021-01" db="EMBL/GenBank/DDBJ databases">
        <title>Fulvivirga kasyanovii gen. nov., sp nov., a novel member of the phylum Bacteroidetes isolated from seawater in a mussel farm.</title>
        <authorList>
            <person name="Zhao L.-H."/>
            <person name="Wang Z.-J."/>
        </authorList>
    </citation>
    <scope>NUCLEOTIDE SEQUENCE</scope>
    <source>
        <strain evidence="11">29W222</strain>
    </source>
</reference>
<keyword evidence="9" id="KW-0732">Signal</keyword>
<feature type="chain" id="PRO_5038002283" evidence="9">
    <location>
        <begin position="28"/>
        <end position="3156"/>
    </location>
</feature>
<dbReference type="InterPro" id="IPR013783">
    <property type="entry name" value="Ig-like_fold"/>
</dbReference>
<dbReference type="EMBL" id="JAEUGD010000042">
    <property type="protein sequence ID" value="MBL6447370.1"/>
    <property type="molecule type" value="Genomic_DNA"/>
</dbReference>
<dbReference type="SUPFAM" id="SSF52317">
    <property type="entry name" value="Class I glutamine amidotransferase-like"/>
    <property type="match status" value="1"/>
</dbReference>
<dbReference type="InterPro" id="IPR029062">
    <property type="entry name" value="Class_I_gatase-like"/>
</dbReference>
<feature type="domain" description="Fibronectin type-III" evidence="10">
    <location>
        <begin position="494"/>
        <end position="602"/>
    </location>
</feature>
<keyword evidence="3" id="KW-0963">Cytoplasm</keyword>
<dbReference type="Pfam" id="PF07675">
    <property type="entry name" value="Cleaved_Adhesin"/>
    <property type="match status" value="2"/>
</dbReference>
<dbReference type="InterPro" id="IPR026444">
    <property type="entry name" value="Secre_tail"/>
</dbReference>
<dbReference type="Proteomes" id="UP000614216">
    <property type="component" value="Unassembled WGS sequence"/>
</dbReference>
<dbReference type="SUPFAM" id="SSF49265">
    <property type="entry name" value="Fibronectin type III"/>
    <property type="match status" value="1"/>
</dbReference>
<dbReference type="GO" id="GO:0005737">
    <property type="term" value="C:cytoplasm"/>
    <property type="evidence" value="ECO:0007669"/>
    <property type="project" value="UniProtKB-SubCell"/>
</dbReference>
<evidence type="ECO:0000256" key="4">
    <source>
        <dbReference type="ARBA" id="ARBA00022670"/>
    </source>
</evidence>
<dbReference type="PANTHER" id="PTHR43399:SF4">
    <property type="entry name" value="CELL WALL-ASSOCIATED PROTEASE"/>
    <property type="match status" value="1"/>
</dbReference>
<dbReference type="NCBIfam" id="TIGR04183">
    <property type="entry name" value="Por_Secre_tail"/>
    <property type="match status" value="1"/>
</dbReference>
<comment type="similarity">
    <text evidence="2 7">Belongs to the peptidase S8 family.</text>
</comment>
<dbReference type="GO" id="GO:0004252">
    <property type="term" value="F:serine-type endopeptidase activity"/>
    <property type="evidence" value="ECO:0007669"/>
    <property type="project" value="UniProtKB-UniRule"/>
</dbReference>
<accession>A0A937FWD1</accession>
<dbReference type="NCBIfam" id="NF038128">
    <property type="entry name" value="choice_anch_J"/>
    <property type="match status" value="2"/>
</dbReference>
<dbReference type="InterPro" id="IPR051048">
    <property type="entry name" value="Peptidase_S8/S53_subtilisin"/>
</dbReference>
<keyword evidence="12" id="KW-1185">Reference proteome</keyword>
<dbReference type="PANTHER" id="PTHR43399">
    <property type="entry name" value="SUBTILISIN-RELATED"/>
    <property type="match status" value="1"/>
</dbReference>
<dbReference type="CDD" id="cd00063">
    <property type="entry name" value="FN3"/>
    <property type="match status" value="1"/>
</dbReference>
<dbReference type="InterPro" id="IPR022398">
    <property type="entry name" value="Peptidase_S8_His-AS"/>
</dbReference>
<dbReference type="GO" id="GO:0006508">
    <property type="term" value="P:proteolysis"/>
    <property type="evidence" value="ECO:0007669"/>
    <property type="project" value="UniProtKB-KW"/>
</dbReference>
<dbReference type="PROSITE" id="PS00137">
    <property type="entry name" value="SUBTILASE_HIS"/>
    <property type="match status" value="1"/>
</dbReference>
<evidence type="ECO:0000256" key="9">
    <source>
        <dbReference type="SAM" id="SignalP"/>
    </source>
</evidence>
<evidence type="ECO:0000256" key="5">
    <source>
        <dbReference type="ARBA" id="ARBA00022801"/>
    </source>
</evidence>
<dbReference type="RefSeq" id="WP_202856881.1">
    <property type="nucleotide sequence ID" value="NZ_JAEUGD010000042.1"/>
</dbReference>
<keyword evidence="4 7" id="KW-0645">Protease</keyword>
<evidence type="ECO:0000256" key="2">
    <source>
        <dbReference type="ARBA" id="ARBA00011073"/>
    </source>
</evidence>
<dbReference type="InterPro" id="IPR036116">
    <property type="entry name" value="FN3_sf"/>
</dbReference>
<dbReference type="SMART" id="SM00060">
    <property type="entry name" value="FN3"/>
    <property type="match status" value="1"/>
</dbReference>
<dbReference type="Pfam" id="PF19190">
    <property type="entry name" value="BACON_2"/>
    <property type="match status" value="1"/>
</dbReference>
<evidence type="ECO:0000256" key="7">
    <source>
        <dbReference type="PROSITE-ProRule" id="PRU01240"/>
    </source>
</evidence>
<comment type="caution">
    <text evidence="11">The sequence shown here is derived from an EMBL/GenBank/DDBJ whole genome shotgun (WGS) entry which is preliminary data.</text>
</comment>
<sequence length="3156" mass="337977">MKKIYLFMRIPCFCLIAIFLLMHEVTAQNKQAVHQGVLRIKVAETTASYLQKAQMSRTSQGYLRTGNVSLDRAMTNSKATNMKRVFRHGGKFEAKHRKHGLHLWYEVEIDENTDVNQAVSMFGELAEVIESEPIYEKHIGGRERMLSEAKIMMPLNTAPDDPRFVDQWHYNNTGQTGGTPGADISLLQAWNTETGNSQVIVAVTDGGIDVDHEDLAANMWVNTNEIPNNNIDDDNNGYVDDIYGYGFGDNTGEIPADLHGTHVGGTVSAVTNNGIGVSGVAGGDGSGNGVRLMSCAAFGATSTGGFAETYVYGADNGAVISQNSWGYTTAGNFEQAVLDAIDYFIAEAGYDELGNPVGPMQGGLVIFAAGNDGSFGEYYPGFYDPVLAVGGTDHNDDQYVSSNRGDWVDVAAPAVNVLSTFPNNQYSSISGTSMACPHVSGLAALIVSQSIGNITPDQVWARIEQTADPLPGLEFLGSGRINAFAALQQDDGVAPADVNDLSVAGVDLSSVTLQWTAPTDAGNGSASSYDVRYSTSPITAANFDAATPVSDQPKASLAGTLENYTVTGLSSATEYYFAIKSEDFFGNVSGISNVVTATTDDVPVASVSPSSLTADLVTGETETQTLTITNDGQGPLEFDVSFGGTVFTPTVASSQPKTIKPHAKTLSTKKAYTQSGVQVLAGAQYSTGFESFNTGTLDNQDGWSTSSSQDYDISTSMPFAGAKHVLGTSTAAGSNSLAFGPNVGIGSEAYSSTSAKIKIEGEGVTWQYIPQSPTAELVVTRLSFDADGGISVLDGDAGDYVSIPHAIPSGYFDLKMVVDRETFDMNIYFNNELVFVGKAFTGDIEQIVLLSPMEAVGSEFYMDDIQIYDGEIDTYPFLSADITSGTVAAGQSQDIQVTFDATGLFGGTYQNEIQISTNDPANAAIVVPATLNVEGTGKPIVAVNPEALGFLDTFVGGTDSQVLDITNGGTEILQVNDINFTSPDFTVIAGDTAFTLAPFEKYQITVQFSPSSLGEITGNLVISSNDSDAPELQVPVSGTGVEAPIIAVTPSSLEAELERGDTTSRVLTITNNGVAALNYAIEVSAAEGASLASVSMELPARASRAMSMGAVKQSSAGTFAGMQVLSNVHLSAENVQVLILTPDDDVSDLESALSAFPDIDVARYPKASLPGITLADVEGYDVIITTNNTQWQAGGNVSPGLIGDLLADYVDQGGKVIANCFVYDYDAWALDGRFITENYGPFTVSSTDFTNDVTLGTVHEPGHPVMENVSAIGNTYLFQNPGVASGATLIADWSDGNPFVAANDNVVALNLLPSSGDGVPGWTGDLPTLYHNAIMWLSGASFVSTDIKEGTLASGESVDVKVAISAEGLEAGLYEANLDITSNDPVNSLVQVPVSLTVLGPAVSANPGSFDVTVIKGLSETHQLTLSNKGSRDADYIIDIVNGTPEPEPTFSASYANTAPRSNAFNGTVLDVTAAVAKGASQLANGDDIYRTGFENFASGNINGQQGWTGQYGNWRIEATNPATGSQHFRGLSDGLGQSAAFTPQLEMGGETVATASMDIDLEAGASWWISTESSTAINARVVFDPQGNVIMVSDDGAGGATLDTLTYSAPDDYFNIAFEVDKVSGNFKFYIDNVEVFEGKAFSTDLEFVAIVSQMETAGPTFDMDNLSVYEGALVPPFLSLSDYAGLIPAGSSVTLDVEFDGSQIDFGTYFRDIQVFIGGASNPDIVIPATFTVTGQSSVEVTPQVLEQVVNYQEEEATSFMIKNTGGKDLNFDIGVFGADLEDQRMRMAEARIPAASRAKFEKSLAYEATQTRSASVVQLVEGETIFAENFDGGTFPPASWTIADNEGSGLVWSTLADQELENWAGSGEAASVNSDANQGVEFDTELITPAIDIAGRTGIVVQYNANYRNFIGSDFLDLEVTTDNGATWTTVLSWNESHGTGFGAPGEFVVAELDAYVAGASEMKLRWRYYDPNSGDWDFYAQIDDIQVLADATTWLTVSPASGTVPVGEELKIDVTFSAAKVDAGEYFAGILVNSNAANMPVASVFAMMKVLRAANIEVSPTSLEQVLVTGFSDTQTLNITNNGESVLRYELGGYLKNSKVVSVSKEGAERIAPNLRTSRYDGELYQGIKAISLSNVEQDASTLAYGTDFESFDLGDINGQNNWLAQYGNWTVEAENADSGEKHFRGLADGLGQSLAITPGVGIGTEPVSSFTTDVNVSGTGVTWQIIPQSTTAELVITRLQISPDGSMEALVDDGAGGGVYETVIDAVSTSYFNLKLEVDRATSEFTVFIDQEAVYTGQGFAGDIEEVVVLSLMETAGPTLDLDDLNIWDGNAPIPFLSANPEFGNIASGETVEIEVTFDATNLEKGIYKDQIIVYNNDPDQPEVEVPVTLEVINPPVLEVSPDTIISDVVLNTMKAHTVTIANAGEANLRFGFVGYGDAPIPGEFRREDDFGPERRKKMQEDLEKSRAYDPARPVTFMEGERLLFEGFEGTTFPPEGWTLVDNEGTGVVWESSDNNYTGGTGKSAIANSDAAGTAEFDTELITPELNIEGKEGVAVQYYVNYQNYLNQDFLNLDISTDGGSSWTTVLSWNEDHGSLFNVPGEFVSVPLDEYLTGASTMMLRWHYYDPNTGDYDWYAQIDDVEIIYEGIQWLTVDPGQGMVSGGESLDVTVTFDATEVEAGKYVKDLLLLTNVPSEPEKVLHMVMNAVGIEPLTLESLCSDNPDQERRWSVYNPNSFEVDTYWFIVGSNEGDSLTVKPGENIFTSNTLSDRPNTLKLKWLDENQHPQEAIKESAFNPCSIEELTLESPCSNNPDLFRRWKVSNANPFGIMVNWEVMGTNQSGSLWVANGVTYFYTEAISGDNTARVTWLDAEGVEHEAVQTSSGEVCDIDNSCMGGEVISFTQGLRKKGTMVPPRRSNPELALGTPEENSEINFVSLGFGGELVIKLNNIVADQPGDDFIVFETTYNDVDDECGVYPETADIYVSDNGVDFYFVGSACKDAAFDISKSGLMDIQYIKIVDTSDINYKGFGPAADGFDVDGIHCINAHYSAARHYDFGLPNTVPNEPYEKAITTFPNPFQDKISVTMEVEEEGVYEVMVHDIYGALIYKGKANSSLGELRTEIDARGFARGTYTITITSEDERYKESNLLIKK</sequence>
<dbReference type="InterPro" id="IPR024361">
    <property type="entry name" value="BACON"/>
</dbReference>
<dbReference type="InterPro" id="IPR003961">
    <property type="entry name" value="FN3_dom"/>
</dbReference>
<feature type="signal peptide" evidence="9">
    <location>
        <begin position="1"/>
        <end position="27"/>
    </location>
</feature>
<dbReference type="InterPro" id="IPR000209">
    <property type="entry name" value="Peptidase_S8/S53_dom"/>
</dbReference>
<keyword evidence="6 7" id="KW-0720">Serine protease</keyword>
<gene>
    <name evidence="11" type="ORF">JMN32_13710</name>
</gene>
<feature type="active site" description="Charge relay system" evidence="7">
    <location>
        <position position="205"/>
    </location>
</feature>
<dbReference type="Pfam" id="PF00082">
    <property type="entry name" value="Peptidase_S8"/>
    <property type="match status" value="1"/>
</dbReference>
<evidence type="ECO:0000256" key="8">
    <source>
        <dbReference type="SAM" id="MobiDB-lite"/>
    </source>
</evidence>
<dbReference type="InterPro" id="IPR023828">
    <property type="entry name" value="Peptidase_S8_Ser-AS"/>
</dbReference>
<dbReference type="PRINTS" id="PR00723">
    <property type="entry name" value="SUBTILISIN"/>
</dbReference>
<feature type="active site" description="Charge relay system" evidence="7">
    <location>
        <position position="433"/>
    </location>
</feature>
<evidence type="ECO:0000259" key="10">
    <source>
        <dbReference type="PROSITE" id="PS50853"/>
    </source>
</evidence>
<dbReference type="Gene3D" id="2.60.120.200">
    <property type="match status" value="2"/>
</dbReference>
<evidence type="ECO:0000313" key="12">
    <source>
        <dbReference type="Proteomes" id="UP000614216"/>
    </source>
</evidence>
<dbReference type="NCBIfam" id="NF012200">
    <property type="entry name" value="choice_anch_D"/>
    <property type="match status" value="1"/>
</dbReference>
<feature type="region of interest" description="Disordered" evidence="8">
    <location>
        <begin position="2449"/>
        <end position="2471"/>
    </location>
</feature>
<dbReference type="Pfam" id="PF15780">
    <property type="entry name" value="ASH"/>
    <property type="match status" value="1"/>
</dbReference>
<organism evidence="11 12">
    <name type="scientific">Fulvivirga marina</name>
    <dbReference type="NCBI Taxonomy" id="2494733"/>
    <lineage>
        <taxon>Bacteria</taxon>
        <taxon>Pseudomonadati</taxon>
        <taxon>Bacteroidota</taxon>
        <taxon>Cytophagia</taxon>
        <taxon>Cytophagales</taxon>
        <taxon>Fulvivirgaceae</taxon>
        <taxon>Fulvivirga</taxon>
    </lineage>
</organism>
<comment type="subcellular location">
    <subcellularLocation>
        <location evidence="1">Cytoplasm</location>
    </subcellularLocation>
</comment>
<evidence type="ECO:0000256" key="3">
    <source>
        <dbReference type="ARBA" id="ARBA00022490"/>
    </source>
</evidence>
<dbReference type="InterPro" id="IPR015500">
    <property type="entry name" value="Peptidase_S8_subtilisin-rel"/>
</dbReference>
<dbReference type="InterPro" id="IPR036852">
    <property type="entry name" value="Peptidase_S8/S53_dom_sf"/>
</dbReference>